<dbReference type="Pfam" id="PF00069">
    <property type="entry name" value="Pkinase"/>
    <property type="match status" value="1"/>
</dbReference>
<dbReference type="FunFam" id="1.10.510.10:FF:000029">
    <property type="entry name" value="Homeodomain-interacting protein kinase 2 isoform 1"/>
    <property type="match status" value="1"/>
</dbReference>
<evidence type="ECO:0000256" key="14">
    <source>
        <dbReference type="PROSITE-ProRule" id="PRU10141"/>
    </source>
</evidence>
<keyword evidence="17" id="KW-0238">DNA-binding</keyword>
<keyword evidence="9" id="KW-0832">Ubl conjugation</keyword>
<dbReference type="InterPro" id="IPR008271">
    <property type="entry name" value="Ser/Thr_kinase_AS"/>
</dbReference>
<feature type="compositionally biased region" description="Polar residues" evidence="15">
    <location>
        <begin position="696"/>
        <end position="711"/>
    </location>
</feature>
<evidence type="ECO:0000256" key="6">
    <source>
        <dbReference type="ARBA" id="ARBA00022741"/>
    </source>
</evidence>
<dbReference type="PROSITE" id="PS00107">
    <property type="entry name" value="PROTEIN_KINASE_ATP"/>
    <property type="match status" value="1"/>
</dbReference>
<evidence type="ECO:0000259" key="16">
    <source>
        <dbReference type="PROSITE" id="PS50011"/>
    </source>
</evidence>
<dbReference type="GO" id="GO:0005524">
    <property type="term" value="F:ATP binding"/>
    <property type="evidence" value="ECO:0007669"/>
    <property type="project" value="UniProtKB-UniRule"/>
</dbReference>
<dbReference type="GO" id="GO:0005634">
    <property type="term" value="C:nucleus"/>
    <property type="evidence" value="ECO:0007669"/>
    <property type="project" value="TreeGrafter"/>
</dbReference>
<dbReference type="EMBL" id="JAATJV010394000">
    <property type="protein sequence ID" value="MBZ3884608.1"/>
    <property type="molecule type" value="Genomic_DNA"/>
</dbReference>
<dbReference type="Pfam" id="PF18017">
    <property type="entry name" value="SAM_4"/>
    <property type="match status" value="1"/>
</dbReference>
<dbReference type="InterPro" id="IPR041477">
    <property type="entry name" value="DUF5577"/>
</dbReference>
<dbReference type="Gene3D" id="3.30.200.20">
    <property type="entry name" value="Phosphorylase Kinase, domain 1"/>
    <property type="match status" value="1"/>
</dbReference>
<dbReference type="SMART" id="SM00220">
    <property type="entry name" value="S_TKc"/>
    <property type="match status" value="1"/>
</dbReference>
<keyword evidence="2" id="KW-1017">Isopeptide bond</keyword>
<dbReference type="PANTHER" id="PTHR21359:SF1">
    <property type="entry name" value="DUF5577 DOMAIN-CONTAINING PROTEIN"/>
    <property type="match status" value="1"/>
</dbReference>
<comment type="caution">
    <text evidence="17">The sequence shown here is derived from an EMBL/GenBank/DDBJ whole genome shotgun (WGS) entry which is preliminary data.</text>
</comment>
<keyword evidence="18" id="KW-1185">Reference proteome</keyword>
<evidence type="ECO:0000256" key="3">
    <source>
        <dbReference type="ARBA" id="ARBA00022527"/>
    </source>
</evidence>
<evidence type="ECO:0000256" key="12">
    <source>
        <dbReference type="ARBA" id="ARBA00061380"/>
    </source>
</evidence>
<dbReference type="InterPro" id="IPR013761">
    <property type="entry name" value="SAM/pointed_sf"/>
</dbReference>
<protein>
    <recommendedName>
        <fullName evidence="13">Uncharacterized protein C19orf47 homolog</fullName>
        <ecNumber evidence="1">2.7.11.1</ecNumber>
    </recommendedName>
</protein>
<evidence type="ECO:0000256" key="9">
    <source>
        <dbReference type="ARBA" id="ARBA00022843"/>
    </source>
</evidence>
<keyword evidence="5" id="KW-0808">Transferase</keyword>
<dbReference type="InterPro" id="IPR017441">
    <property type="entry name" value="Protein_kinase_ATP_BS"/>
</dbReference>
<evidence type="ECO:0000256" key="15">
    <source>
        <dbReference type="SAM" id="MobiDB-lite"/>
    </source>
</evidence>
<accession>A0AA41T1C9</accession>
<evidence type="ECO:0000256" key="11">
    <source>
        <dbReference type="ARBA" id="ARBA00048679"/>
    </source>
</evidence>
<keyword evidence="3" id="KW-0723">Serine/threonine-protein kinase</keyword>
<dbReference type="AlphaFoldDB" id="A0AA41T1C9"/>
<keyword evidence="4" id="KW-0597">Phosphoprotein</keyword>
<dbReference type="InterPro" id="IPR011009">
    <property type="entry name" value="Kinase-like_dom_sf"/>
</dbReference>
<dbReference type="FunFam" id="1.10.150.50:FF:000041">
    <property type="entry name" value="Chromosome 19 C19orf47 homolog"/>
    <property type="match status" value="1"/>
</dbReference>
<comment type="catalytic activity">
    <reaction evidence="11">
        <text>L-seryl-[protein] + ATP = O-phospho-L-seryl-[protein] + ADP + H(+)</text>
        <dbReference type="Rhea" id="RHEA:17989"/>
        <dbReference type="Rhea" id="RHEA-COMP:9863"/>
        <dbReference type="Rhea" id="RHEA-COMP:11604"/>
        <dbReference type="ChEBI" id="CHEBI:15378"/>
        <dbReference type="ChEBI" id="CHEBI:29999"/>
        <dbReference type="ChEBI" id="CHEBI:30616"/>
        <dbReference type="ChEBI" id="CHEBI:83421"/>
        <dbReference type="ChEBI" id="CHEBI:456216"/>
        <dbReference type="EC" id="2.7.11.1"/>
    </reaction>
</comment>
<dbReference type="SUPFAM" id="SSF56112">
    <property type="entry name" value="Protein kinase-like (PK-like)"/>
    <property type="match status" value="1"/>
</dbReference>
<dbReference type="Gene3D" id="1.10.150.50">
    <property type="entry name" value="Transcription Factor, Ets-1"/>
    <property type="match status" value="1"/>
</dbReference>
<dbReference type="InterPro" id="IPR000719">
    <property type="entry name" value="Prot_kinase_dom"/>
</dbReference>
<evidence type="ECO:0000313" key="17">
    <source>
        <dbReference type="EMBL" id="MBZ3884608.1"/>
    </source>
</evidence>
<dbReference type="Proteomes" id="UP001166674">
    <property type="component" value="Unassembled WGS sequence"/>
</dbReference>
<evidence type="ECO:0000256" key="4">
    <source>
        <dbReference type="ARBA" id="ARBA00022553"/>
    </source>
</evidence>
<dbReference type="Gene3D" id="1.10.510.10">
    <property type="entry name" value="Transferase(Phosphotransferase) domain 1"/>
    <property type="match status" value="1"/>
</dbReference>
<keyword evidence="6 14" id="KW-0547">Nucleotide-binding</keyword>
<dbReference type="CDD" id="cd09531">
    <property type="entry name" value="SAM_CS047"/>
    <property type="match status" value="1"/>
</dbReference>
<feature type="region of interest" description="Disordered" evidence="15">
    <location>
        <begin position="508"/>
        <end position="554"/>
    </location>
</feature>
<dbReference type="Pfam" id="PF17740">
    <property type="entry name" value="DUF5577"/>
    <property type="match status" value="1"/>
</dbReference>
<feature type="region of interest" description="Disordered" evidence="15">
    <location>
        <begin position="676"/>
        <end position="725"/>
    </location>
</feature>
<dbReference type="EC" id="2.7.11.1" evidence="1"/>
<keyword evidence="17" id="KW-0371">Homeobox</keyword>
<dbReference type="PROSITE" id="PS50011">
    <property type="entry name" value="PROTEIN_KINASE_DOM"/>
    <property type="match status" value="1"/>
</dbReference>
<comment type="catalytic activity">
    <reaction evidence="10">
        <text>L-threonyl-[protein] + ATP = O-phospho-L-threonyl-[protein] + ADP + H(+)</text>
        <dbReference type="Rhea" id="RHEA:46608"/>
        <dbReference type="Rhea" id="RHEA-COMP:11060"/>
        <dbReference type="Rhea" id="RHEA-COMP:11605"/>
        <dbReference type="ChEBI" id="CHEBI:15378"/>
        <dbReference type="ChEBI" id="CHEBI:30013"/>
        <dbReference type="ChEBI" id="CHEBI:30616"/>
        <dbReference type="ChEBI" id="CHEBI:61977"/>
        <dbReference type="ChEBI" id="CHEBI:456216"/>
        <dbReference type="EC" id="2.7.11.1"/>
    </reaction>
</comment>
<dbReference type="GO" id="GO:0003677">
    <property type="term" value="F:DNA binding"/>
    <property type="evidence" value="ECO:0007669"/>
    <property type="project" value="UniProtKB-KW"/>
</dbReference>
<organism evidence="17 18">
    <name type="scientific">Sciurus carolinensis</name>
    <name type="common">Eastern gray squirrel</name>
    <dbReference type="NCBI Taxonomy" id="30640"/>
    <lineage>
        <taxon>Eukaryota</taxon>
        <taxon>Metazoa</taxon>
        <taxon>Chordata</taxon>
        <taxon>Craniata</taxon>
        <taxon>Vertebrata</taxon>
        <taxon>Euteleostomi</taxon>
        <taxon>Mammalia</taxon>
        <taxon>Eutheria</taxon>
        <taxon>Euarchontoglires</taxon>
        <taxon>Glires</taxon>
        <taxon>Rodentia</taxon>
        <taxon>Sciuromorpha</taxon>
        <taxon>Sciuridae</taxon>
        <taxon>Sciurinae</taxon>
        <taxon>Sciurini</taxon>
        <taxon>Sciurus</taxon>
    </lineage>
</organism>
<dbReference type="InterPro" id="IPR039161">
    <property type="entry name" value="C19orf47-like"/>
</dbReference>
<name>A0AA41T1C9_SCICA</name>
<gene>
    <name evidence="17" type="ORF">SUZIE_178790</name>
</gene>
<evidence type="ECO:0000256" key="1">
    <source>
        <dbReference type="ARBA" id="ARBA00012513"/>
    </source>
</evidence>
<evidence type="ECO:0000256" key="10">
    <source>
        <dbReference type="ARBA" id="ARBA00047899"/>
    </source>
</evidence>
<dbReference type="GO" id="GO:0004674">
    <property type="term" value="F:protein serine/threonine kinase activity"/>
    <property type="evidence" value="ECO:0007669"/>
    <property type="project" value="UniProtKB-KW"/>
</dbReference>
<keyword evidence="7 17" id="KW-0418">Kinase</keyword>
<dbReference type="PANTHER" id="PTHR21359">
    <property type="entry name" value="DUF5577 DOMAIN-CONTAINING PROTEIN"/>
    <property type="match status" value="1"/>
</dbReference>
<evidence type="ECO:0000256" key="5">
    <source>
        <dbReference type="ARBA" id="ARBA00022679"/>
    </source>
</evidence>
<evidence type="ECO:0000313" key="18">
    <source>
        <dbReference type="Proteomes" id="UP001166674"/>
    </source>
</evidence>
<dbReference type="SUPFAM" id="SSF47769">
    <property type="entry name" value="SAM/Pointed domain"/>
    <property type="match status" value="1"/>
</dbReference>
<feature type="binding site" evidence="14">
    <location>
        <position position="40"/>
    </location>
    <ligand>
        <name>ATP</name>
        <dbReference type="ChEBI" id="CHEBI:30616"/>
    </ligand>
</feature>
<dbReference type="InterPro" id="IPR040772">
    <property type="entry name" value="C19orf47_SAM"/>
</dbReference>
<evidence type="ECO:0000256" key="8">
    <source>
        <dbReference type="ARBA" id="ARBA00022840"/>
    </source>
</evidence>
<reference evidence="17" key="1">
    <citation type="submission" date="2020-03" db="EMBL/GenBank/DDBJ databases">
        <title>Studies in the Genomics of Life Span.</title>
        <authorList>
            <person name="Glass D."/>
        </authorList>
    </citation>
    <scope>NUCLEOTIDE SEQUENCE</scope>
    <source>
        <strain evidence="17">SUZIE</strain>
        <tissue evidence="17">Muscle</tissue>
    </source>
</reference>
<feature type="domain" description="Protein kinase" evidence="16">
    <location>
        <begin position="11"/>
        <end position="347"/>
    </location>
</feature>
<evidence type="ECO:0000256" key="2">
    <source>
        <dbReference type="ARBA" id="ARBA00022499"/>
    </source>
</evidence>
<keyword evidence="8 14" id="KW-0067">ATP-binding</keyword>
<proteinExistence type="inferred from homology"/>
<dbReference type="PROSITE" id="PS00108">
    <property type="entry name" value="PROTEIN_KINASE_ST"/>
    <property type="match status" value="1"/>
</dbReference>
<evidence type="ECO:0000256" key="7">
    <source>
        <dbReference type="ARBA" id="ARBA00022777"/>
    </source>
</evidence>
<comment type="similarity">
    <text evidence="12">Belongs to the protein kinase superfamily. CMGC Ser/Thr protein kinase family. HIPK subfamily.</text>
</comment>
<sequence length="981" mass="107962">MATIQSETDCYDIIEVLGKGTFGEVAKGWRRSTGEMVAIKILKNDAYRSRIIKNELKLLRCMRGLDPDEAHIIRFLEFFHDALKFYLVFELLEQNLFEFQKENNFAPLPARHIRTVTLQVLRALARLKELAIIHADLKPENIMLVDQTRCPFRVKVIDFGSASIFSEVRYVKEPYIQSRFYRAPEILLGLPFCEKVDVWSLGCVMAELHLGWPLYPGNNEYDQVRYICETQGLPKPHLLHASRKAHHFFKRNPHPDAANPWQLKSSADYLAETKVRPLERRKYMLKSLDQIETVNGGGAASRLTFPDREALAEHADLKSMVELIKRMLTWESHERISPSAALRHPFVSMQQLRSAHETTRYYQLSLRGCRLSLQVEGKPPPPVVATTEDGPPYYRLAEEEETAVGLGGVAGSGTFFREEKAPAVQRAIDQLDDLSLQEAGRGLWGETRPDVVSDMLAPLKAATTGRRVADSGPEPILAFYGSRLAGRHKARKPPAGSKSDSNFSNLIRLSQASPEDDGPCRGSGWEEGECQGASAEPPAIPQREGDGPNIKDMAMDAERSGPELFDPSSCPGEWLSEPDWTLEGAPGSRVGARETMVSVTMATSEWIQFFKEAGIPPGPAVNYAVMFVDNRIQKSMLLDLNKEIMNELGVTVVGDIIAILKHAKVVHRQDMCKAATESVPCSPSPLPGELRRGASSAASRMIANSLNRDSPPSTPARRPDTSTSKISVTVSNKMAAKSAKAAAALARREEESLGVPTKRRRVTAEMEGKYIINMPKGTTPRTRKILEQQQAAKGVHRTSVFDRLGAETKADTTTGNKPTGVFSRLGATPELDEDLAWDSDNDSSSSVLQYAGVLKKLGRGPAQASPQPALTVKAKATSSVTTAATPTVRRLTLSSRPALERKPESLSKVSIIQRLGKATLVPEAQDSQVTSTKSKSSAEVKVTIKRTLVGPRGSSSTEGLGAQMDHAGTVSVFKRLGRRTF</sequence>
<evidence type="ECO:0000256" key="13">
    <source>
        <dbReference type="ARBA" id="ARBA00070187"/>
    </source>
</evidence>